<keyword evidence="2" id="KW-1185">Reference proteome</keyword>
<comment type="caution">
    <text evidence="1">The sequence shown here is derived from an EMBL/GenBank/DDBJ whole genome shotgun (WGS) entry which is preliminary data.</text>
</comment>
<protein>
    <submittedName>
        <fullName evidence="1">Uncharacterized protein</fullName>
    </submittedName>
</protein>
<gene>
    <name evidence="1" type="ORF">AAG570_013769</name>
</gene>
<reference evidence="1 2" key="1">
    <citation type="submission" date="2024-07" db="EMBL/GenBank/DDBJ databases">
        <title>Chromosome-level genome assembly of the water stick insect Ranatra chinensis (Heteroptera: Nepidae).</title>
        <authorList>
            <person name="Liu X."/>
        </authorList>
    </citation>
    <scope>NUCLEOTIDE SEQUENCE [LARGE SCALE GENOMIC DNA]</scope>
    <source>
        <strain evidence="1">Cailab_2021Rc</strain>
        <tissue evidence="1">Muscle</tissue>
    </source>
</reference>
<evidence type="ECO:0000313" key="1">
    <source>
        <dbReference type="EMBL" id="KAL1129240.1"/>
    </source>
</evidence>
<accession>A0ABD0YD48</accession>
<dbReference type="Proteomes" id="UP001558652">
    <property type="component" value="Unassembled WGS sequence"/>
</dbReference>
<name>A0ABD0YD48_9HEMI</name>
<sequence>MASKRRNMFYKNEKQETTEIALLWHDEVGARVECGMSRLESLLQYDEGGGESLDSLQYDAGSSVAAEDEAGLEFDMWEGQFEFIGQQYPDNNNTIEVSLNKKAALTNGHHEQVEDLQLGSPLKNGKVAATPRHHTQAWCRHLNHHVSTVGSFTNLRCLSPLAGR</sequence>
<evidence type="ECO:0000313" key="2">
    <source>
        <dbReference type="Proteomes" id="UP001558652"/>
    </source>
</evidence>
<organism evidence="1 2">
    <name type="scientific">Ranatra chinensis</name>
    <dbReference type="NCBI Taxonomy" id="642074"/>
    <lineage>
        <taxon>Eukaryota</taxon>
        <taxon>Metazoa</taxon>
        <taxon>Ecdysozoa</taxon>
        <taxon>Arthropoda</taxon>
        <taxon>Hexapoda</taxon>
        <taxon>Insecta</taxon>
        <taxon>Pterygota</taxon>
        <taxon>Neoptera</taxon>
        <taxon>Paraneoptera</taxon>
        <taxon>Hemiptera</taxon>
        <taxon>Heteroptera</taxon>
        <taxon>Panheteroptera</taxon>
        <taxon>Nepomorpha</taxon>
        <taxon>Nepidae</taxon>
        <taxon>Ranatrinae</taxon>
        <taxon>Ranatra</taxon>
    </lineage>
</organism>
<dbReference type="EMBL" id="JBFDAA010000009">
    <property type="protein sequence ID" value="KAL1129240.1"/>
    <property type="molecule type" value="Genomic_DNA"/>
</dbReference>
<dbReference type="AlphaFoldDB" id="A0ABD0YD48"/>
<proteinExistence type="predicted"/>